<comment type="function">
    <text evidence="13">Required for the formation of a threonylcarbamoyl group on adenosine at position 37 (t(6)A37) in tRNAs that read codons beginning with adenine.</text>
</comment>
<evidence type="ECO:0000313" key="17">
    <source>
        <dbReference type="Proteomes" id="UP000240880"/>
    </source>
</evidence>
<dbReference type="SUPFAM" id="SSF55821">
    <property type="entry name" value="YrdC/RibB"/>
    <property type="match status" value="1"/>
</dbReference>
<dbReference type="FunFam" id="3.90.870.10:FF:000008">
    <property type="entry name" value="Threonylcarbamoyl-AMP synthase"/>
    <property type="match status" value="1"/>
</dbReference>
<feature type="binding site" evidence="14">
    <location>
        <position position="182"/>
    </location>
    <ligand>
        <name>L-threonine</name>
        <dbReference type="ChEBI" id="CHEBI:57926"/>
    </ligand>
</feature>
<keyword evidence="9 13" id="KW-0547">Nucleotide-binding</keyword>
<dbReference type="GO" id="GO:0005524">
    <property type="term" value="F:ATP binding"/>
    <property type="evidence" value="ECO:0007669"/>
    <property type="project" value="UniProtKB-UniRule"/>
</dbReference>
<dbReference type="InterPro" id="IPR017945">
    <property type="entry name" value="DHBP_synth_RibB-like_a/b_dom"/>
</dbReference>
<evidence type="ECO:0000256" key="12">
    <source>
        <dbReference type="ARBA" id="ARBA00048366"/>
    </source>
</evidence>
<evidence type="ECO:0000259" key="15">
    <source>
        <dbReference type="PROSITE" id="PS51163"/>
    </source>
</evidence>
<feature type="binding site" evidence="14">
    <location>
        <position position="142"/>
    </location>
    <ligand>
        <name>L-threonine</name>
        <dbReference type="ChEBI" id="CHEBI:57926"/>
    </ligand>
</feature>
<feature type="binding site" evidence="14">
    <location>
        <position position="236"/>
    </location>
    <ligand>
        <name>ATP</name>
        <dbReference type="ChEBI" id="CHEBI:30616"/>
    </ligand>
</feature>
<evidence type="ECO:0000256" key="8">
    <source>
        <dbReference type="ARBA" id="ARBA00022695"/>
    </source>
</evidence>
<feature type="binding site" evidence="14">
    <location>
        <position position="152"/>
    </location>
    <ligand>
        <name>ATP</name>
        <dbReference type="ChEBI" id="CHEBI:30616"/>
    </ligand>
</feature>
<dbReference type="Gene3D" id="3.90.870.10">
    <property type="entry name" value="DHBP synthase"/>
    <property type="match status" value="1"/>
</dbReference>
<comment type="subcellular location">
    <subcellularLocation>
        <location evidence="1 13">Cytoplasm</location>
    </subcellularLocation>
</comment>
<reference evidence="16 17" key="1">
    <citation type="submission" date="2017-04" db="EMBL/GenBank/DDBJ databases">
        <title>Novel microbial lineages endemic to geothermal iron-oxide mats fill important gaps in the evolutionary history of Archaea.</title>
        <authorList>
            <person name="Jay Z.J."/>
            <person name="Beam J.P."/>
            <person name="Dlakic M."/>
            <person name="Rusch D.B."/>
            <person name="Kozubal M.A."/>
            <person name="Inskeep W.P."/>
        </authorList>
    </citation>
    <scope>NUCLEOTIDE SEQUENCE [LARGE SCALE GENOMIC DNA]</scope>
    <source>
        <strain evidence="16">OSP_D</strain>
    </source>
</reference>
<dbReference type="GO" id="GO:0008033">
    <property type="term" value="P:tRNA processing"/>
    <property type="evidence" value="ECO:0007669"/>
    <property type="project" value="UniProtKB-KW"/>
</dbReference>
<feature type="binding site" evidence="14">
    <location>
        <position position="118"/>
    </location>
    <ligand>
        <name>ATP</name>
        <dbReference type="ChEBI" id="CHEBI:30616"/>
    </ligand>
</feature>
<dbReference type="Gene3D" id="3.40.50.11030">
    <property type="entry name" value="Threonylcarbamoyl-AMP synthase, C-terminal domain"/>
    <property type="match status" value="1"/>
</dbReference>
<dbReference type="EC" id="2.7.7.87" evidence="3 13"/>
<keyword evidence="10 13" id="KW-0067">ATP-binding</keyword>
<dbReference type="InterPro" id="IPR006070">
    <property type="entry name" value="Sua5-like_dom"/>
</dbReference>
<feature type="binding site" evidence="14">
    <location>
        <position position="196"/>
    </location>
    <ligand>
        <name>ATP</name>
        <dbReference type="ChEBI" id="CHEBI:30616"/>
    </ligand>
</feature>
<feature type="binding site" evidence="14">
    <location>
        <position position="36"/>
    </location>
    <ligand>
        <name>L-threonine</name>
        <dbReference type="ChEBI" id="CHEBI:57926"/>
    </ligand>
</feature>
<evidence type="ECO:0000256" key="2">
    <source>
        <dbReference type="ARBA" id="ARBA00007663"/>
    </source>
</evidence>
<protein>
    <recommendedName>
        <fullName evidence="4 13">Threonylcarbamoyl-AMP synthase</fullName>
        <shortName evidence="13">TC-AMP synthase</shortName>
        <ecNumber evidence="3 13">2.7.7.87</ecNumber>
    </recommendedName>
    <alternativeName>
        <fullName evidence="11 13">L-threonylcarbamoyladenylate synthase</fullName>
    </alternativeName>
</protein>
<dbReference type="InterPro" id="IPR050156">
    <property type="entry name" value="TC-AMP_synthase_SUA5"/>
</dbReference>
<feature type="binding site" evidence="14">
    <location>
        <position position="59"/>
    </location>
    <ligand>
        <name>ATP</name>
        <dbReference type="ChEBI" id="CHEBI:30616"/>
    </ligand>
</feature>
<dbReference type="InterPro" id="IPR005145">
    <property type="entry name" value="Sua5_C"/>
</dbReference>
<keyword evidence="8 13" id="KW-0548">Nucleotidyltransferase</keyword>
<dbReference type="Pfam" id="PF03481">
    <property type="entry name" value="Sua5_C"/>
    <property type="match status" value="1"/>
</dbReference>
<dbReference type="GO" id="GO:0006450">
    <property type="term" value="P:regulation of translational fidelity"/>
    <property type="evidence" value="ECO:0007669"/>
    <property type="project" value="TreeGrafter"/>
</dbReference>
<dbReference type="EMBL" id="NEXC01000070">
    <property type="protein sequence ID" value="PSN82488.1"/>
    <property type="molecule type" value="Genomic_DNA"/>
</dbReference>
<evidence type="ECO:0000256" key="3">
    <source>
        <dbReference type="ARBA" id="ARBA00012584"/>
    </source>
</evidence>
<feature type="binding site" evidence="14">
    <location>
        <position position="63"/>
    </location>
    <ligand>
        <name>ATP</name>
        <dbReference type="ChEBI" id="CHEBI:30616"/>
    </ligand>
</feature>
<keyword evidence="6 13" id="KW-0808">Transferase</keyword>
<dbReference type="AlphaFoldDB" id="A0A2R6A837"/>
<evidence type="ECO:0000256" key="4">
    <source>
        <dbReference type="ARBA" id="ARBA00015492"/>
    </source>
</evidence>
<evidence type="ECO:0000256" key="13">
    <source>
        <dbReference type="PIRNR" id="PIRNR004930"/>
    </source>
</evidence>
<dbReference type="NCBIfam" id="TIGR00057">
    <property type="entry name" value="L-threonylcarbamoyladenylate synthase"/>
    <property type="match status" value="1"/>
</dbReference>
<evidence type="ECO:0000256" key="11">
    <source>
        <dbReference type="ARBA" id="ARBA00029774"/>
    </source>
</evidence>
<dbReference type="GO" id="GO:0000049">
    <property type="term" value="F:tRNA binding"/>
    <property type="evidence" value="ECO:0007669"/>
    <property type="project" value="TreeGrafter"/>
</dbReference>
<evidence type="ECO:0000256" key="7">
    <source>
        <dbReference type="ARBA" id="ARBA00022694"/>
    </source>
</evidence>
<comment type="caution">
    <text evidence="16">The sequence shown here is derived from an EMBL/GenBank/DDBJ whole genome shotgun (WGS) entry which is preliminary data.</text>
</comment>
<dbReference type="InterPro" id="IPR010923">
    <property type="entry name" value="T(6)A37_SUA5"/>
</dbReference>
<dbReference type="InterPro" id="IPR038385">
    <property type="entry name" value="Sua5/YwlC_C"/>
</dbReference>
<accession>A0A2R6A837</accession>
<evidence type="ECO:0000313" key="16">
    <source>
        <dbReference type="EMBL" id="PSN82488.1"/>
    </source>
</evidence>
<evidence type="ECO:0000256" key="10">
    <source>
        <dbReference type="ARBA" id="ARBA00022840"/>
    </source>
</evidence>
<evidence type="ECO:0000256" key="9">
    <source>
        <dbReference type="ARBA" id="ARBA00022741"/>
    </source>
</evidence>
<organism evidence="16 17">
    <name type="scientific">Candidatus Marsarchaeota G1 archaeon OSP_D</name>
    <dbReference type="NCBI Taxonomy" id="1978155"/>
    <lineage>
        <taxon>Archaea</taxon>
        <taxon>Candidatus Marsarchaeota</taxon>
        <taxon>Candidatus Marsarchaeota group 1</taxon>
    </lineage>
</organism>
<dbReference type="PROSITE" id="PS51163">
    <property type="entry name" value="YRDC"/>
    <property type="match status" value="1"/>
</dbReference>
<sequence>MTELIKVDAIKPERSLMKKAACVILQGGTVAFPTETVYGLGANAFDHNAARKIFEAKNRPADNPLIVHVSSFDMLSDVCEFVPESVERALKKFWPGPLTVLLQKSEKIPEIVTARLPTVAVRMPAHPVALALIEESGVPIAAPSANLSTRPSPTKAEHVIQDLWGKVDVIIDGGETFFGVESTIIQVEDGKATILRPGPYTREELLQVFEEVEVSAFAKGAKAERAMAPGMKYKHYSPSKPLYLVCDKQKFVEISLELSRKGVQHTAIGTLDVLQNLKSKKIALGRGDNLYEVAKNLFDALRKFDSDSSAFALIHGFPEQGIGLAIMNRLRKACGGVCISSCEEIFNSLGSLNNLKEKSVYGF</sequence>
<comment type="catalytic activity">
    <reaction evidence="12 13">
        <text>L-threonine + hydrogencarbonate + ATP = L-threonylcarbamoyladenylate + diphosphate + H2O</text>
        <dbReference type="Rhea" id="RHEA:36407"/>
        <dbReference type="ChEBI" id="CHEBI:15377"/>
        <dbReference type="ChEBI" id="CHEBI:17544"/>
        <dbReference type="ChEBI" id="CHEBI:30616"/>
        <dbReference type="ChEBI" id="CHEBI:33019"/>
        <dbReference type="ChEBI" id="CHEBI:57926"/>
        <dbReference type="ChEBI" id="CHEBI:73682"/>
        <dbReference type="EC" id="2.7.7.87"/>
    </reaction>
</comment>
<dbReference type="GO" id="GO:0061710">
    <property type="term" value="F:L-threonylcarbamoyladenylate synthase"/>
    <property type="evidence" value="ECO:0007669"/>
    <property type="project" value="UniProtKB-EC"/>
</dbReference>
<feature type="domain" description="YrdC-like" evidence="15">
    <location>
        <begin position="14"/>
        <end position="200"/>
    </location>
</feature>
<feature type="binding site" evidence="14">
    <location>
        <position position="122"/>
    </location>
    <ligand>
        <name>L-threonine</name>
        <dbReference type="ChEBI" id="CHEBI:57926"/>
    </ligand>
</feature>
<evidence type="ECO:0000256" key="6">
    <source>
        <dbReference type="ARBA" id="ARBA00022679"/>
    </source>
</evidence>
<evidence type="ECO:0000256" key="14">
    <source>
        <dbReference type="PIRSR" id="PIRSR004930-1"/>
    </source>
</evidence>
<feature type="binding site" evidence="14">
    <location>
        <position position="144"/>
    </location>
    <ligand>
        <name>ATP</name>
        <dbReference type="ChEBI" id="CHEBI:30616"/>
    </ligand>
</feature>
<keyword evidence="7 13" id="KW-0819">tRNA processing</keyword>
<dbReference type="PIRSF" id="PIRSF004930">
    <property type="entry name" value="Tln_factor_SUA5"/>
    <property type="match status" value="1"/>
</dbReference>
<feature type="binding site" evidence="14">
    <location>
        <position position="68"/>
    </location>
    <ligand>
        <name>L-threonine</name>
        <dbReference type="ChEBI" id="CHEBI:57926"/>
    </ligand>
</feature>
<dbReference type="PANTHER" id="PTHR17490:SF16">
    <property type="entry name" value="THREONYLCARBAMOYL-AMP SYNTHASE"/>
    <property type="match status" value="1"/>
</dbReference>
<gene>
    <name evidence="16" type="ORF">B9Q01_07870</name>
</gene>
<evidence type="ECO:0000256" key="1">
    <source>
        <dbReference type="ARBA" id="ARBA00004496"/>
    </source>
</evidence>
<comment type="similarity">
    <text evidence="2 13">Belongs to the SUA5 family.</text>
</comment>
<dbReference type="Pfam" id="PF01300">
    <property type="entry name" value="Sua5_yciO_yrdC"/>
    <property type="match status" value="1"/>
</dbReference>
<name>A0A2R6A837_9ARCH</name>
<dbReference type="Proteomes" id="UP000240880">
    <property type="component" value="Unassembled WGS sequence"/>
</dbReference>
<proteinExistence type="inferred from homology"/>
<dbReference type="GO" id="GO:0005737">
    <property type="term" value="C:cytoplasm"/>
    <property type="evidence" value="ECO:0007669"/>
    <property type="project" value="UniProtKB-SubCell"/>
</dbReference>
<keyword evidence="5 13" id="KW-0963">Cytoplasm</keyword>
<dbReference type="GO" id="GO:0003725">
    <property type="term" value="F:double-stranded RNA binding"/>
    <property type="evidence" value="ECO:0007669"/>
    <property type="project" value="UniProtKB-UniRule"/>
</dbReference>
<evidence type="ECO:0000256" key="5">
    <source>
        <dbReference type="ARBA" id="ARBA00022490"/>
    </source>
</evidence>
<dbReference type="PANTHER" id="PTHR17490">
    <property type="entry name" value="SUA5"/>
    <property type="match status" value="1"/>
</dbReference>